<keyword evidence="3" id="KW-1185">Reference proteome</keyword>
<dbReference type="EMBL" id="BQNB010014396">
    <property type="protein sequence ID" value="GJT27653.1"/>
    <property type="molecule type" value="Genomic_DNA"/>
</dbReference>
<reference evidence="2" key="2">
    <citation type="submission" date="2022-01" db="EMBL/GenBank/DDBJ databases">
        <authorList>
            <person name="Yamashiro T."/>
            <person name="Shiraishi A."/>
            <person name="Satake H."/>
            <person name="Nakayama K."/>
        </authorList>
    </citation>
    <scope>NUCLEOTIDE SEQUENCE</scope>
</reference>
<organism evidence="2 3">
    <name type="scientific">Tanacetum coccineum</name>
    <dbReference type="NCBI Taxonomy" id="301880"/>
    <lineage>
        <taxon>Eukaryota</taxon>
        <taxon>Viridiplantae</taxon>
        <taxon>Streptophyta</taxon>
        <taxon>Embryophyta</taxon>
        <taxon>Tracheophyta</taxon>
        <taxon>Spermatophyta</taxon>
        <taxon>Magnoliopsida</taxon>
        <taxon>eudicotyledons</taxon>
        <taxon>Gunneridae</taxon>
        <taxon>Pentapetalae</taxon>
        <taxon>asterids</taxon>
        <taxon>campanulids</taxon>
        <taxon>Asterales</taxon>
        <taxon>Asteraceae</taxon>
        <taxon>Asteroideae</taxon>
        <taxon>Anthemideae</taxon>
        <taxon>Anthemidinae</taxon>
        <taxon>Tanacetum</taxon>
    </lineage>
</organism>
<sequence length="753" mass="81492">DGNVNSQRKFAHPVSGEALLLPTSAATKTSECFKSSLDCPASALPISRNCTESTSGTASRMEPLLGGSNRKNLDSSALVSTMASFSDRPQGTCRLSNSKENSNLQLSSDANHNVKSPVRVGNKDGNSKKRKRLVNIEGETGPEKIAKTVPALHGSAGKMDTPLTEGTQLSVMSIEKNGELGIRTVGDEDIDHNATHTCNNDLEVFKGMFDGDCMKLLNLDNEVEEEMYRAAVERPLSPTLPTIELPSSQSVELDDSRPSEVTCNMSTVNTNGDSLEILRNGESGNTIIALIPSACSEDQNLGHTGTKTSSGNEPGSAYDDFSHYIVVFPEIKDGGSLSKILHTTKTFTTQCCAFSQSEVIFKNAVSALSTDEVLSPKEKVCAFFSLFLKSFSSIASTKFSNLNDENFLDSIVFSAQLKKVISDEEIRTMFTKVCHLDELLTLIQSFLIDGRVLRPVDIISETLPSPDSKASLHQLVLGAVLLASVCAAFDCIDFIVETSFTISSITSSSTLIFLHVFAYVCGEKLLAHGDYSLIMTVVKSLVAYCERENLSPGFPQCAKCPFSDGAVSMEELALLLLKQLSGCSMNNLRMTTYKSDTVPDDSLSNLGDVLSLLELLASKMSWGWVCKNIVRESLKLLEVCVVETSLTSVYVLLGQMARLGIEANGFQDSEVENIRVKLSSFISQNISNKTNLPVQFAAVNSLVGTTSVSFKELCKLSPLVSTSTGTDCIQKWFSLLSDEQKLLSARLFTADVS</sequence>
<dbReference type="Proteomes" id="UP001151760">
    <property type="component" value="Unassembled WGS sequence"/>
</dbReference>
<gene>
    <name evidence="2" type="ORF">Tco_0907928</name>
</gene>
<name>A0ABQ5CLG9_9ASTR</name>
<feature type="region of interest" description="Disordered" evidence="1">
    <location>
        <begin position="50"/>
        <end position="72"/>
    </location>
</feature>
<accession>A0ABQ5CLG9</accession>
<evidence type="ECO:0000313" key="3">
    <source>
        <dbReference type="Proteomes" id="UP001151760"/>
    </source>
</evidence>
<evidence type="ECO:0000313" key="2">
    <source>
        <dbReference type="EMBL" id="GJT27653.1"/>
    </source>
</evidence>
<comment type="caution">
    <text evidence="2">The sequence shown here is derived from an EMBL/GenBank/DDBJ whole genome shotgun (WGS) entry which is preliminary data.</text>
</comment>
<protein>
    <submittedName>
        <fullName evidence="2">Uncharacterized protein</fullName>
    </submittedName>
</protein>
<feature type="non-terminal residue" evidence="2">
    <location>
        <position position="1"/>
    </location>
</feature>
<proteinExistence type="predicted"/>
<dbReference type="PANTHER" id="PTHR35480:SF1">
    <property type="entry name" value="MATERNAL EFFECT EMBRYO ARREST 22"/>
    <property type="match status" value="1"/>
</dbReference>
<reference evidence="2" key="1">
    <citation type="journal article" date="2022" name="Int. J. Mol. Sci.">
        <title>Draft Genome of Tanacetum Coccineum: Genomic Comparison of Closely Related Tanacetum-Family Plants.</title>
        <authorList>
            <person name="Yamashiro T."/>
            <person name="Shiraishi A."/>
            <person name="Nakayama K."/>
            <person name="Satake H."/>
        </authorList>
    </citation>
    <scope>NUCLEOTIDE SEQUENCE</scope>
</reference>
<evidence type="ECO:0000256" key="1">
    <source>
        <dbReference type="SAM" id="MobiDB-lite"/>
    </source>
</evidence>
<dbReference type="PANTHER" id="PTHR35480">
    <property type="entry name" value="MATERNAL EFFECT EMBRYO ARREST 22"/>
    <property type="match status" value="1"/>
</dbReference>
<feature type="region of interest" description="Disordered" evidence="1">
    <location>
        <begin position="84"/>
        <end position="128"/>
    </location>
</feature>
<feature type="compositionally biased region" description="Polar residues" evidence="1">
    <location>
        <begin position="84"/>
        <end position="114"/>
    </location>
</feature>